<feature type="repeat" description="TPR" evidence="3">
    <location>
        <begin position="121"/>
        <end position="154"/>
    </location>
</feature>
<dbReference type="Gene3D" id="1.25.40.10">
    <property type="entry name" value="Tetratricopeptide repeat domain"/>
    <property type="match status" value="4"/>
</dbReference>
<dbReference type="InterPro" id="IPR019734">
    <property type="entry name" value="TPR_rpt"/>
</dbReference>
<evidence type="ECO:0008006" key="7">
    <source>
        <dbReference type="Google" id="ProtNLM"/>
    </source>
</evidence>
<dbReference type="AlphaFoldDB" id="A0A8S2NXQ3"/>
<keyword evidence="1" id="KW-0677">Repeat</keyword>
<keyword evidence="2 3" id="KW-0802">TPR repeat</keyword>
<gene>
    <name evidence="4" type="ORF">OVA965_LOCUS24659</name>
    <name evidence="5" type="ORF">TMI583_LOCUS25374</name>
</gene>
<dbReference type="PANTHER" id="PTHR45641">
    <property type="entry name" value="TETRATRICOPEPTIDE REPEAT PROTEIN (AFU_ORTHOLOGUE AFUA_6G03870)"/>
    <property type="match status" value="1"/>
</dbReference>
<evidence type="ECO:0000256" key="3">
    <source>
        <dbReference type="PROSITE-ProRule" id="PRU00339"/>
    </source>
</evidence>
<dbReference type="Proteomes" id="UP000677228">
    <property type="component" value="Unassembled WGS sequence"/>
</dbReference>
<evidence type="ECO:0000313" key="4">
    <source>
        <dbReference type="EMBL" id="CAF1215490.1"/>
    </source>
</evidence>
<reference evidence="5" key="1">
    <citation type="submission" date="2021-02" db="EMBL/GenBank/DDBJ databases">
        <authorList>
            <person name="Nowell W R."/>
        </authorList>
    </citation>
    <scope>NUCLEOTIDE SEQUENCE</scope>
</reference>
<dbReference type="PROSITE" id="PS50005">
    <property type="entry name" value="TPR"/>
    <property type="match status" value="4"/>
</dbReference>
<name>A0A8S2NXQ3_9BILA</name>
<feature type="repeat" description="TPR" evidence="3">
    <location>
        <begin position="163"/>
        <end position="196"/>
    </location>
</feature>
<dbReference type="SUPFAM" id="SSF48452">
    <property type="entry name" value="TPR-like"/>
    <property type="match status" value="3"/>
</dbReference>
<evidence type="ECO:0000256" key="2">
    <source>
        <dbReference type="ARBA" id="ARBA00022803"/>
    </source>
</evidence>
<evidence type="ECO:0000256" key="1">
    <source>
        <dbReference type="ARBA" id="ARBA00022737"/>
    </source>
</evidence>
<dbReference type="EMBL" id="CAJOBA010036494">
    <property type="protein sequence ID" value="CAF4023935.1"/>
    <property type="molecule type" value="Genomic_DNA"/>
</dbReference>
<protein>
    <recommendedName>
        <fullName evidence="7">Nephrocystin-3</fullName>
    </recommendedName>
</protein>
<accession>A0A8S2NXQ3</accession>
<comment type="caution">
    <text evidence="5">The sequence shown here is derived from an EMBL/GenBank/DDBJ whole genome shotgun (WGS) entry which is preliminary data.</text>
</comment>
<feature type="repeat" description="TPR" evidence="3">
    <location>
        <begin position="342"/>
        <end position="375"/>
    </location>
</feature>
<dbReference type="EMBL" id="CAJNOK010014962">
    <property type="protein sequence ID" value="CAF1215490.1"/>
    <property type="molecule type" value="Genomic_DNA"/>
</dbReference>
<dbReference type="Proteomes" id="UP000682733">
    <property type="component" value="Unassembled WGS sequence"/>
</dbReference>
<proteinExistence type="predicted"/>
<dbReference type="Pfam" id="PF13424">
    <property type="entry name" value="TPR_12"/>
    <property type="match status" value="3"/>
</dbReference>
<dbReference type="SMART" id="SM00028">
    <property type="entry name" value="TPR"/>
    <property type="match status" value="8"/>
</dbReference>
<evidence type="ECO:0000313" key="6">
    <source>
        <dbReference type="Proteomes" id="UP000682733"/>
    </source>
</evidence>
<evidence type="ECO:0000313" key="5">
    <source>
        <dbReference type="EMBL" id="CAF4023935.1"/>
    </source>
</evidence>
<dbReference type="InterPro" id="IPR011990">
    <property type="entry name" value="TPR-like_helical_dom_sf"/>
</dbReference>
<sequence length="523" mass="61234">MVESLYRMGEHNACIQYCQNMIEYFLQSSFDHHTDDLIVWYSSLGCSYKAVYDYDLAIETHYKALELAKDNSALARIYYDIGGAYQGKGDTKKEVNVDKAFEYYLKSLQYIDTNHDTIFKTKLYHNLGLIYLDKNMYNKADMYLQEALNIQLKLLPSGHSYLAATYLSMGKMSLHQREYDQALKYFQLALDTYKKSRLFNHASIRDLYEKIAATYYQKGEYIMALKSYEKILSICHKYSISPNYATMARTYENIVRYVYLKQSDAKSAVFYAEKALEVRLKYLTDEQILIFKSYHLLGLLYSFVYNPDKQIYDEYISLSLENMNKALSILLVIKPINYDYFSSVYHNLGVIHRLAENYKLALECLNKSIEIGLEHNRLPNALASTYDAIAQVYTTIENYDLALSNMDKVLDIFQATLPAADNNIIRVHTTLGSLHKYKKNYLKSMYHFTKAFHLHAMIYTPYRTSSYLKILCRNLDEICRILNSNHSQRSQFSVVAEQEEEKLIRLEHDSDCCHKYLLTFDIK</sequence>
<organism evidence="5 6">
    <name type="scientific">Didymodactylos carnosus</name>
    <dbReference type="NCBI Taxonomy" id="1234261"/>
    <lineage>
        <taxon>Eukaryota</taxon>
        <taxon>Metazoa</taxon>
        <taxon>Spiralia</taxon>
        <taxon>Gnathifera</taxon>
        <taxon>Rotifera</taxon>
        <taxon>Eurotatoria</taxon>
        <taxon>Bdelloidea</taxon>
        <taxon>Philodinida</taxon>
        <taxon>Philodinidae</taxon>
        <taxon>Didymodactylos</taxon>
    </lineage>
</organism>
<dbReference type="PANTHER" id="PTHR45641:SF19">
    <property type="entry name" value="NEPHROCYSTIN-3"/>
    <property type="match status" value="1"/>
</dbReference>
<feature type="repeat" description="TPR" evidence="3">
    <location>
        <begin position="38"/>
        <end position="71"/>
    </location>
</feature>